<dbReference type="RefSeq" id="WP_047791520.1">
    <property type="nucleotide sequence ID" value="NZ_CP011856.1"/>
</dbReference>
<sequence length="387" mass="42864">MPTRSGEEQLLTSEEKQDEFVEVDLDSSEDSIVGENEENLEETPPEPGFLEKFSNTLQETWKTRIMNILQASGSLMGTVYMEKFGLWTRTAEFARMPEPILLICDSILKDYYNLNHATIGMKAKIANRVMSVFNTVIGNVAGAIQTYFYNKGPQYDLTQLSAIKDIFFNQISGYFTTAQVIDLVNIGIDYLYPANSDDPMLKQAFDKVRKLAPPVLAIVGFSILTYQQIDLLGIENAQDIIGLGIVPAALPAILGVGKELYTITQNLITAYFNHQAGNDLETNISINSEPSEHTSLLDDRASVSSYGTTTGQTPASLEDASVIVEFPPEDDLATTSSDSNPDSLSSTSELRVKKTNNQKREHEIHEQLSQKKSDSVEVSLETPTTHR</sequence>
<feature type="region of interest" description="Disordered" evidence="1">
    <location>
        <begin position="1"/>
        <end position="49"/>
    </location>
</feature>
<dbReference type="EMBL" id="CP011856">
    <property type="protein sequence ID" value="AKM54298.1"/>
    <property type="molecule type" value="Genomic_DNA"/>
</dbReference>
<feature type="compositionally biased region" description="Basic and acidic residues" evidence="1">
    <location>
        <begin position="290"/>
        <end position="301"/>
    </location>
</feature>
<protein>
    <submittedName>
        <fullName evidence="2">Uncharacterized protein</fullName>
    </submittedName>
</protein>
<evidence type="ECO:0000313" key="2">
    <source>
        <dbReference type="EMBL" id="AKM54298.1"/>
    </source>
</evidence>
<dbReference type="PATRIC" id="fig|743698.3.peg.738"/>
<feature type="compositionally biased region" description="Basic and acidic residues" evidence="1">
    <location>
        <begin position="358"/>
        <end position="375"/>
    </location>
</feature>
<feature type="compositionally biased region" description="Polar residues" evidence="1">
    <location>
        <begin position="302"/>
        <end position="315"/>
    </location>
</feature>
<reference evidence="2 3" key="1">
    <citation type="journal article" date="2015" name="Genome Biol. Evol.">
        <title>Found and Lost: The Fates of Horizontally Acquired Genes in Arthropod-Symbiotic Spiroplasma.</title>
        <authorList>
            <person name="Lo W.S."/>
            <person name="Gasparich G.E."/>
            <person name="Kuo C.H."/>
        </authorList>
    </citation>
    <scope>NUCLEOTIDE SEQUENCE [LARGE SCALE GENOMIC DNA]</scope>
    <source>
        <strain evidence="3">TDA-040725-5</strain>
    </source>
</reference>
<evidence type="ECO:0000313" key="3">
    <source>
        <dbReference type="Proteomes" id="UP000035661"/>
    </source>
</evidence>
<dbReference type="AlphaFoldDB" id="A0A0H3XHR5"/>
<reference evidence="3" key="2">
    <citation type="submission" date="2015-06" db="EMBL/GenBank/DDBJ databases">
        <title>Complete genome sequence of Spiroplasma eriocheiris TDA-040725-5 (DSM 21848).</title>
        <authorList>
            <person name="Lo W.-S."/>
            <person name="Kuo C.-H."/>
        </authorList>
    </citation>
    <scope>NUCLEOTIDE SEQUENCE [LARGE SCALE GENOMIC DNA]</scope>
    <source>
        <strain evidence="3">TDA-040725-5</strain>
    </source>
</reference>
<feature type="compositionally biased region" description="Acidic residues" evidence="1">
    <location>
        <begin position="20"/>
        <end position="29"/>
    </location>
</feature>
<proteinExistence type="predicted"/>
<evidence type="ECO:0000256" key="1">
    <source>
        <dbReference type="SAM" id="MobiDB-lite"/>
    </source>
</evidence>
<organism evidence="2 3">
    <name type="scientific">Spiroplasma eriocheiris</name>
    <dbReference type="NCBI Taxonomy" id="315358"/>
    <lineage>
        <taxon>Bacteria</taxon>
        <taxon>Bacillati</taxon>
        <taxon>Mycoplasmatota</taxon>
        <taxon>Mollicutes</taxon>
        <taxon>Entomoplasmatales</taxon>
        <taxon>Spiroplasmataceae</taxon>
        <taxon>Spiroplasma</taxon>
    </lineage>
</organism>
<keyword evidence="3" id="KW-1185">Reference proteome</keyword>
<gene>
    <name evidence="2" type="ORF">SERIO_v1c07350</name>
</gene>
<feature type="compositionally biased region" description="Acidic residues" evidence="1">
    <location>
        <begin position="35"/>
        <end position="44"/>
    </location>
</feature>
<feature type="compositionally biased region" description="Low complexity" evidence="1">
    <location>
        <begin position="334"/>
        <end position="348"/>
    </location>
</feature>
<feature type="region of interest" description="Disordered" evidence="1">
    <location>
        <begin position="290"/>
        <end position="387"/>
    </location>
</feature>
<dbReference type="Proteomes" id="UP000035661">
    <property type="component" value="Chromosome"/>
</dbReference>
<dbReference type="KEGG" id="seri:SERIO_v1c07350"/>
<accession>A0A0H3XHR5</accession>
<name>A0A0H3XHR5_9MOLU</name>